<evidence type="ECO:0000313" key="6">
    <source>
        <dbReference type="EMBL" id="CAE2324374.1"/>
    </source>
</evidence>
<sequence length="953" mass="106312">MGDFSGSHSSRQSVPPSVFSSLSASGGFNPEASTSKQSYNSGQPIRQTVPSMPPTSPHDYSIRPDQEILMDLVKICFKGMGIPDDKIKVLEYQTKEQASLHEFFDPPLVKQTLEDVQQSLDPGFAKLKDLRLRWFTANCLRGYICRTRYAQYKQDFLPAYPGGPTPPLGIRLHYIKEMIKNETAFRDRLYFTFNKLERHLKDISESSDPWLSKADWKQVFKESASFRTIFGRHLKKFEKVYTQDWPGLDWGDICATIVKDFEDNANKFHGLAIKHQEISNVLEGMVQRPEFQTFFATISSDRKSHQYLQGKLHGLHALIFDPLTRVGYYEEVFKKILGLTSRTRKEHRIIEDGLVKLTRMLARFEEEKIQSKENVRLALVATKFDSVSGLDRSVFEFLPSLERGFMFEFEVTVLTHDAEKDKWRYHQGRLMVFNDVIVVSSENKGFLLMEENGCMLMCQVTVQDSFDISDPKHPPETCFKVTHEPKKDTKFEFIMATKTPQEKKAFINRVTPLVKENQLCFSRPLQDVVNENGSELPNIVHVALHTLVQKNAQTKEGIFRIAGEYKYLAQMKAFFDRWRPDHEYVDLSKYDSFDIASLLKQWFRELPEPVLTYAIYDKYVASDDDVNFEEFLEDLPPLNRKVVLAVMGFNVELQKLSETNMMTPANIAICWGPTILRPLIEDMNSSMRIPRVNKIVEDLVKWCAANPDRIPALPPLPQNRPGLSRAGSKDNQHIPSFSSCRPSSGTSTVIRMGSTQNRRGKMNSGLRAFSMMGISPREVMGEAPKPPNTPASPSVSPRSGTVTGASSPHHSPHRYPSVSPSSSAPSGPAPSAVSSAPSRAPAPSPPSASPRPGSGGASPRPSAANRPPPPANRPPPPPTGASRGGGRGTAPTGGRPGLPPPIAALPPPVPGGQLFKPPPHFVPPPAPVAAPILPPSPSCPASLHQQAEDQVEE</sequence>
<dbReference type="InterPro" id="IPR035899">
    <property type="entry name" value="DBL_dom_sf"/>
</dbReference>
<dbReference type="Gene3D" id="1.20.900.10">
    <property type="entry name" value="Dbl homology (DH) domain"/>
    <property type="match status" value="1"/>
</dbReference>
<dbReference type="CDD" id="cd00159">
    <property type="entry name" value="RhoGAP"/>
    <property type="match status" value="1"/>
</dbReference>
<feature type="compositionally biased region" description="Polar residues" evidence="3">
    <location>
        <begin position="791"/>
        <end position="804"/>
    </location>
</feature>
<feature type="compositionally biased region" description="Pro residues" evidence="3">
    <location>
        <begin position="866"/>
        <end position="879"/>
    </location>
</feature>
<dbReference type="Pfam" id="PF00620">
    <property type="entry name" value="RhoGAP"/>
    <property type="match status" value="1"/>
</dbReference>
<dbReference type="PROSITE" id="PS50238">
    <property type="entry name" value="RHOGAP"/>
    <property type="match status" value="1"/>
</dbReference>
<dbReference type="PRINTS" id="PR01217">
    <property type="entry name" value="PRICHEXTENSN"/>
</dbReference>
<evidence type="ECO:0000256" key="1">
    <source>
        <dbReference type="ARBA" id="ARBA00022468"/>
    </source>
</evidence>
<feature type="compositionally biased region" description="Polar residues" evidence="3">
    <location>
        <begin position="1"/>
        <end position="50"/>
    </location>
</feature>
<feature type="domain" description="DH" evidence="4">
    <location>
        <begin position="170"/>
        <end position="367"/>
    </location>
</feature>
<dbReference type="PANTHER" id="PTHR23176">
    <property type="entry name" value="RHO/RAC/CDC GTPASE-ACTIVATING PROTEIN"/>
    <property type="match status" value="1"/>
</dbReference>
<dbReference type="InterPro" id="IPR008936">
    <property type="entry name" value="Rho_GTPase_activation_prot"/>
</dbReference>
<dbReference type="InterPro" id="IPR000198">
    <property type="entry name" value="RhoGAP_dom"/>
</dbReference>
<dbReference type="Gene3D" id="1.10.555.10">
    <property type="entry name" value="Rho GTPase activation protein"/>
    <property type="match status" value="1"/>
</dbReference>
<feature type="domain" description="Rho-GAP" evidence="5">
    <location>
        <begin position="523"/>
        <end position="707"/>
    </location>
</feature>
<feature type="region of interest" description="Disordered" evidence="3">
    <location>
        <begin position="778"/>
        <end position="953"/>
    </location>
</feature>
<name>A0A7S4UR61_9EUKA</name>
<gene>
    <name evidence="6" type="ORF">NAES01612_LOCUS19335</name>
</gene>
<dbReference type="GO" id="GO:0005737">
    <property type="term" value="C:cytoplasm"/>
    <property type="evidence" value="ECO:0007669"/>
    <property type="project" value="TreeGrafter"/>
</dbReference>
<feature type="compositionally biased region" description="Polar residues" evidence="3">
    <location>
        <begin position="733"/>
        <end position="757"/>
    </location>
</feature>
<comment type="function">
    <text evidence="2">Rho GTPase-activating protein involved in the signal transduction pathway.</text>
</comment>
<dbReference type="SUPFAM" id="SSF48350">
    <property type="entry name" value="GTPase activation domain, GAP"/>
    <property type="match status" value="1"/>
</dbReference>
<feature type="compositionally biased region" description="Pro residues" evidence="3">
    <location>
        <begin position="840"/>
        <end position="849"/>
    </location>
</feature>
<evidence type="ECO:0000259" key="5">
    <source>
        <dbReference type="PROSITE" id="PS50238"/>
    </source>
</evidence>
<keyword evidence="1" id="KW-0343">GTPase activation</keyword>
<dbReference type="InterPro" id="IPR050729">
    <property type="entry name" value="Rho-GAP"/>
</dbReference>
<feature type="region of interest" description="Disordered" evidence="3">
    <location>
        <begin position="712"/>
        <end position="764"/>
    </location>
</feature>
<proteinExistence type="predicted"/>
<dbReference type="GO" id="GO:0005085">
    <property type="term" value="F:guanyl-nucleotide exchange factor activity"/>
    <property type="evidence" value="ECO:0007669"/>
    <property type="project" value="InterPro"/>
</dbReference>
<dbReference type="EMBL" id="HBKR01029553">
    <property type="protein sequence ID" value="CAE2324374.1"/>
    <property type="molecule type" value="Transcribed_RNA"/>
</dbReference>
<reference evidence="6" key="1">
    <citation type="submission" date="2021-01" db="EMBL/GenBank/DDBJ databases">
        <authorList>
            <person name="Corre E."/>
            <person name="Pelletier E."/>
            <person name="Niang G."/>
            <person name="Scheremetjew M."/>
            <person name="Finn R."/>
            <person name="Kale V."/>
            <person name="Holt S."/>
            <person name="Cochrane G."/>
            <person name="Meng A."/>
            <person name="Brown T."/>
            <person name="Cohen L."/>
        </authorList>
    </citation>
    <scope>NUCLEOTIDE SEQUENCE</scope>
    <source>
        <strain evidence="6">SoJaBio B1-5/56/2</strain>
    </source>
</reference>
<dbReference type="InterPro" id="IPR000219">
    <property type="entry name" value="DH_dom"/>
</dbReference>
<dbReference type="GO" id="GO:0005096">
    <property type="term" value="F:GTPase activator activity"/>
    <property type="evidence" value="ECO:0007669"/>
    <property type="project" value="UniProtKB-KW"/>
</dbReference>
<dbReference type="AlphaFoldDB" id="A0A7S4UR61"/>
<dbReference type="GO" id="GO:0007165">
    <property type="term" value="P:signal transduction"/>
    <property type="evidence" value="ECO:0007669"/>
    <property type="project" value="InterPro"/>
</dbReference>
<evidence type="ECO:0008006" key="7">
    <source>
        <dbReference type="Google" id="ProtNLM"/>
    </source>
</evidence>
<dbReference type="SUPFAM" id="SSF48065">
    <property type="entry name" value="DBL homology domain (DH-domain)"/>
    <property type="match status" value="1"/>
</dbReference>
<organism evidence="6">
    <name type="scientific">Paramoeba aestuarina</name>
    <dbReference type="NCBI Taxonomy" id="180227"/>
    <lineage>
        <taxon>Eukaryota</taxon>
        <taxon>Amoebozoa</taxon>
        <taxon>Discosea</taxon>
        <taxon>Flabellinia</taxon>
        <taxon>Dactylopodida</taxon>
        <taxon>Paramoebidae</taxon>
        <taxon>Paramoeba</taxon>
    </lineage>
</organism>
<feature type="compositionally biased region" description="Pro residues" evidence="3">
    <location>
        <begin position="897"/>
        <end position="938"/>
    </location>
</feature>
<dbReference type="SMART" id="SM00324">
    <property type="entry name" value="RhoGAP"/>
    <property type="match status" value="1"/>
</dbReference>
<evidence type="ECO:0000259" key="4">
    <source>
        <dbReference type="PROSITE" id="PS50010"/>
    </source>
</evidence>
<feature type="region of interest" description="Disordered" evidence="3">
    <location>
        <begin position="1"/>
        <end position="61"/>
    </location>
</feature>
<accession>A0A7S4UR61</accession>
<protein>
    <recommendedName>
        <fullName evidence="7">Rho-GAP domain-containing protein</fullName>
    </recommendedName>
</protein>
<evidence type="ECO:0000256" key="2">
    <source>
        <dbReference type="ARBA" id="ARBA00037092"/>
    </source>
</evidence>
<dbReference type="PANTHER" id="PTHR23176:SF0">
    <property type="entry name" value="RHO GTPASE ACTIVATING PROTEIN AT 19D, ISOFORM D"/>
    <property type="match status" value="1"/>
</dbReference>
<evidence type="ECO:0000256" key="3">
    <source>
        <dbReference type="SAM" id="MobiDB-lite"/>
    </source>
</evidence>
<feature type="compositionally biased region" description="Low complexity" evidence="3">
    <location>
        <begin position="805"/>
        <end position="839"/>
    </location>
</feature>
<dbReference type="PROSITE" id="PS50010">
    <property type="entry name" value="DH_2"/>
    <property type="match status" value="1"/>
</dbReference>